<dbReference type="Proteomes" id="UP000774326">
    <property type="component" value="Unassembled WGS sequence"/>
</dbReference>
<dbReference type="GO" id="GO:0030674">
    <property type="term" value="F:protein-macromolecule adaptor activity"/>
    <property type="evidence" value="ECO:0007669"/>
    <property type="project" value="TreeGrafter"/>
</dbReference>
<comment type="caution">
    <text evidence="2">The sequence shown here is derived from an EMBL/GenBank/DDBJ whole genome shotgun (WGS) entry which is preliminary data.</text>
</comment>
<dbReference type="GO" id="GO:0005829">
    <property type="term" value="C:cytosol"/>
    <property type="evidence" value="ECO:0007669"/>
    <property type="project" value="TreeGrafter"/>
</dbReference>
<keyword evidence="3" id="KW-1185">Reference proteome</keyword>
<dbReference type="InterPro" id="IPR011022">
    <property type="entry name" value="Arrestin_C-like"/>
</dbReference>
<name>A0A9P8QF49_WICPI</name>
<sequence length="576" mass="64739">MFASTSSHKSIIFSDIRIKSSFKNLIILPGSYLESNDSIINGDVILSLSHPLSVSKITLKLLGIYKLDFLEVYHNDLNSVKEESVIFETTWDNLLINSNGKLKKNLNKKLKAAESSHNDHTKFLNLFNNNDSFTLPAGNYEIPFKCVLPGDIPETIEGLLTSSVLYKFELNIERTKGFQTSKFYKNFKNFRILRTLSNDSLSLNESISIGKNYPNLLQYEVNLPSKAVAIGGEIPLNILLVPFVKGLKLVTIKFQLTQSLEIKSMRNSEIYKDDSTVLNCKLDQQMSDSIIDSKTSIHTTIAIPNNLKKITQTCEFQRDMLINVSHLLKIHIIFQTDSGFQNEIISTIPLIFFISPNFKIFGRSTFLDSNGKFHFRKKLDDIFSKNNFVNYQFQNDLKIPPNYEDHVFDMMVNNINGTTATSTPTTNTYVVEPAADSDISKIPNYEIAVSDTFYLNSIDEFSPKYHETAANTLTAEPLNTNTTTKVISANFNPSISISESRSNSNPTPNRTRNIIPNLITRPLPLQLRSFTRAGSSSSSSSSMYETTDQRLNLSYPNLNDLMKGTNIMNGSSGSGT</sequence>
<evidence type="ECO:0000313" key="2">
    <source>
        <dbReference type="EMBL" id="KAH3688044.1"/>
    </source>
</evidence>
<dbReference type="GO" id="GO:0005886">
    <property type="term" value="C:plasma membrane"/>
    <property type="evidence" value="ECO:0007669"/>
    <property type="project" value="TreeGrafter"/>
</dbReference>
<feature type="domain" description="Arrestin C-terminal-like" evidence="1">
    <location>
        <begin position="213"/>
        <end position="357"/>
    </location>
</feature>
<reference evidence="2" key="1">
    <citation type="journal article" date="2021" name="Open Biol.">
        <title>Shared evolutionary footprints suggest mitochondrial oxidative damage underlies multiple complex I losses in fungi.</title>
        <authorList>
            <person name="Schikora-Tamarit M.A."/>
            <person name="Marcet-Houben M."/>
            <person name="Nosek J."/>
            <person name="Gabaldon T."/>
        </authorList>
    </citation>
    <scope>NUCLEOTIDE SEQUENCE</scope>
    <source>
        <strain evidence="2">CBS2887</strain>
    </source>
</reference>
<dbReference type="InterPro" id="IPR050357">
    <property type="entry name" value="Arrestin_domain-protein"/>
</dbReference>
<proteinExistence type="predicted"/>
<protein>
    <recommendedName>
        <fullName evidence="1">Arrestin C-terminal-like domain-containing protein</fullName>
    </recommendedName>
</protein>
<accession>A0A9P8QF49</accession>
<dbReference type="InterPro" id="IPR014752">
    <property type="entry name" value="Arrestin-like_C"/>
</dbReference>
<dbReference type="Gene3D" id="2.60.40.640">
    <property type="match status" value="1"/>
</dbReference>
<gene>
    <name evidence="2" type="ORF">WICPIJ_000969</name>
</gene>
<dbReference type="AlphaFoldDB" id="A0A9P8QF49"/>
<dbReference type="Pfam" id="PF00339">
    <property type="entry name" value="Arrestin_N"/>
    <property type="match status" value="1"/>
</dbReference>
<dbReference type="Pfam" id="PF02752">
    <property type="entry name" value="Arrestin_C"/>
    <property type="match status" value="1"/>
</dbReference>
<dbReference type="GO" id="GO:0070086">
    <property type="term" value="P:ubiquitin-dependent endocytosis"/>
    <property type="evidence" value="ECO:0007669"/>
    <property type="project" value="TreeGrafter"/>
</dbReference>
<dbReference type="PANTHER" id="PTHR11188">
    <property type="entry name" value="ARRESTIN DOMAIN CONTAINING PROTEIN"/>
    <property type="match status" value="1"/>
</dbReference>
<dbReference type="InterPro" id="IPR011021">
    <property type="entry name" value="Arrestin-like_N"/>
</dbReference>
<organism evidence="2 3">
    <name type="scientific">Wickerhamomyces pijperi</name>
    <name type="common">Yeast</name>
    <name type="synonym">Pichia pijperi</name>
    <dbReference type="NCBI Taxonomy" id="599730"/>
    <lineage>
        <taxon>Eukaryota</taxon>
        <taxon>Fungi</taxon>
        <taxon>Dikarya</taxon>
        <taxon>Ascomycota</taxon>
        <taxon>Saccharomycotina</taxon>
        <taxon>Saccharomycetes</taxon>
        <taxon>Phaffomycetales</taxon>
        <taxon>Wickerhamomycetaceae</taxon>
        <taxon>Wickerhamomyces</taxon>
    </lineage>
</organism>
<dbReference type="SMART" id="SM01017">
    <property type="entry name" value="Arrestin_C"/>
    <property type="match status" value="1"/>
</dbReference>
<dbReference type="OrthoDB" id="2333384at2759"/>
<dbReference type="GO" id="GO:0031625">
    <property type="term" value="F:ubiquitin protein ligase binding"/>
    <property type="evidence" value="ECO:0007669"/>
    <property type="project" value="TreeGrafter"/>
</dbReference>
<evidence type="ECO:0000259" key="1">
    <source>
        <dbReference type="SMART" id="SM01017"/>
    </source>
</evidence>
<dbReference type="PANTHER" id="PTHR11188:SF62">
    <property type="entry name" value="ARRESTIN-RELATED TRAFFICKING ADAPTER 5"/>
    <property type="match status" value="1"/>
</dbReference>
<reference evidence="2" key="2">
    <citation type="submission" date="2021-01" db="EMBL/GenBank/DDBJ databases">
        <authorList>
            <person name="Schikora-Tamarit M.A."/>
        </authorList>
    </citation>
    <scope>NUCLEOTIDE SEQUENCE</scope>
    <source>
        <strain evidence="2">CBS2887</strain>
    </source>
</reference>
<evidence type="ECO:0000313" key="3">
    <source>
        <dbReference type="Proteomes" id="UP000774326"/>
    </source>
</evidence>
<dbReference type="EMBL" id="JAEUBG010000541">
    <property type="protein sequence ID" value="KAH3688044.1"/>
    <property type="molecule type" value="Genomic_DNA"/>
</dbReference>